<evidence type="ECO:0000313" key="1">
    <source>
        <dbReference type="EMBL" id="KAJ6802803.1"/>
    </source>
</evidence>
<proteinExistence type="predicted"/>
<sequence>MSTASFVPFDRP</sequence>
<accession>A0AAX6EFR3</accession>
<organism evidence="1 2">
    <name type="scientific">Iris pallida</name>
    <name type="common">Sweet iris</name>
    <dbReference type="NCBI Taxonomy" id="29817"/>
    <lineage>
        <taxon>Eukaryota</taxon>
        <taxon>Viridiplantae</taxon>
        <taxon>Streptophyta</taxon>
        <taxon>Embryophyta</taxon>
        <taxon>Tracheophyta</taxon>
        <taxon>Spermatophyta</taxon>
        <taxon>Magnoliopsida</taxon>
        <taxon>Liliopsida</taxon>
        <taxon>Asparagales</taxon>
        <taxon>Iridaceae</taxon>
        <taxon>Iridoideae</taxon>
        <taxon>Irideae</taxon>
        <taxon>Iris</taxon>
    </lineage>
</organism>
<gene>
    <name evidence="1" type="ORF">M6B38_191630</name>
</gene>
<protein>
    <submittedName>
        <fullName evidence="1">Stem-specific protein TSJT1-like</fullName>
    </submittedName>
</protein>
<dbReference type="EMBL" id="JANAVB010037018">
    <property type="protein sequence ID" value="KAJ6802803.1"/>
    <property type="molecule type" value="Genomic_DNA"/>
</dbReference>
<dbReference type="Proteomes" id="UP001140949">
    <property type="component" value="Unassembled WGS sequence"/>
</dbReference>
<evidence type="ECO:0000313" key="2">
    <source>
        <dbReference type="Proteomes" id="UP001140949"/>
    </source>
</evidence>
<reference evidence="1" key="2">
    <citation type="submission" date="2023-04" db="EMBL/GenBank/DDBJ databases">
        <authorList>
            <person name="Bruccoleri R.E."/>
            <person name="Oakeley E.J."/>
            <person name="Faust A.-M."/>
            <person name="Dessus-Babus S."/>
            <person name="Altorfer M."/>
            <person name="Burckhardt D."/>
            <person name="Oertli M."/>
            <person name="Naumann U."/>
            <person name="Petersen F."/>
            <person name="Wong J."/>
        </authorList>
    </citation>
    <scope>NUCLEOTIDE SEQUENCE</scope>
    <source>
        <strain evidence="1">GSM-AAB239-AS_SAM_17_03QT</strain>
        <tissue evidence="1">Leaf</tissue>
    </source>
</reference>
<comment type="caution">
    <text evidence="1">The sequence shown here is derived from an EMBL/GenBank/DDBJ whole genome shotgun (WGS) entry which is preliminary data.</text>
</comment>
<name>A0AAX6EFR3_IRIPA</name>
<keyword evidence="2" id="KW-1185">Reference proteome</keyword>
<reference evidence="1" key="1">
    <citation type="journal article" date="2023" name="GigaByte">
        <title>Genome assembly of the bearded iris, Iris pallida Lam.</title>
        <authorList>
            <person name="Bruccoleri R.E."/>
            <person name="Oakeley E.J."/>
            <person name="Faust A.M.E."/>
            <person name="Altorfer M."/>
            <person name="Dessus-Babus S."/>
            <person name="Burckhardt D."/>
            <person name="Oertli M."/>
            <person name="Naumann U."/>
            <person name="Petersen F."/>
            <person name="Wong J."/>
        </authorList>
    </citation>
    <scope>NUCLEOTIDE SEQUENCE</scope>
    <source>
        <strain evidence="1">GSM-AAB239-AS_SAM_17_03QT</strain>
    </source>
</reference>